<evidence type="ECO:0000313" key="6">
    <source>
        <dbReference type="Proteomes" id="UP000076447"/>
    </source>
</evidence>
<dbReference type="STRING" id="43678.OJAG_13730"/>
<keyword evidence="2 5" id="KW-0808">Transferase</keyword>
<keyword evidence="1 5" id="KW-0489">Methyltransferase</keyword>
<dbReference type="AlphaFoldDB" id="A0A163S221"/>
<reference evidence="5 6" key="1">
    <citation type="submission" date="2016-01" db="EMBL/GenBank/DDBJ databases">
        <title>Genome sequence of Oerskovia enterophila VJag, an agar and cellulose degrading bacterium.</title>
        <authorList>
            <person name="Poehlein A."/>
            <person name="Jag V."/>
            <person name="Bengelsdorf F."/>
            <person name="Duerre P."/>
            <person name="Daniel R."/>
        </authorList>
    </citation>
    <scope>NUCLEOTIDE SEQUENCE [LARGE SCALE GENOMIC DNA]</scope>
    <source>
        <strain evidence="5 6">VJag</strain>
    </source>
</reference>
<proteinExistence type="predicted"/>
<dbReference type="PATRIC" id="fig|43678.3.peg.1437"/>
<feature type="domain" description="Methyltransferase" evidence="4">
    <location>
        <begin position="56"/>
        <end position="148"/>
    </location>
</feature>
<dbReference type="Proteomes" id="UP000076447">
    <property type="component" value="Unassembled WGS sequence"/>
</dbReference>
<comment type="caution">
    <text evidence="5">The sequence shown here is derived from an EMBL/GenBank/DDBJ whole genome shotgun (WGS) entry which is preliminary data.</text>
</comment>
<dbReference type="PANTHER" id="PTHR43464:SF19">
    <property type="entry name" value="UBIQUINONE BIOSYNTHESIS O-METHYLTRANSFERASE, MITOCHONDRIAL"/>
    <property type="match status" value="1"/>
</dbReference>
<dbReference type="Pfam" id="PF13649">
    <property type="entry name" value="Methyltransf_25"/>
    <property type="match status" value="1"/>
</dbReference>
<protein>
    <submittedName>
        <fullName evidence="5">Cypemycin methyltransferase</fullName>
        <ecNumber evidence="5">2.1.1.-</ecNumber>
    </submittedName>
</protein>
<dbReference type="SUPFAM" id="SSF53335">
    <property type="entry name" value="S-adenosyl-L-methionine-dependent methyltransferases"/>
    <property type="match status" value="1"/>
</dbReference>
<dbReference type="EC" id="2.1.1.-" evidence="5"/>
<dbReference type="EMBL" id="LRIE01000063">
    <property type="protein sequence ID" value="KZM35932.1"/>
    <property type="molecule type" value="Genomic_DNA"/>
</dbReference>
<evidence type="ECO:0000259" key="4">
    <source>
        <dbReference type="Pfam" id="PF13649"/>
    </source>
</evidence>
<evidence type="ECO:0000256" key="1">
    <source>
        <dbReference type="ARBA" id="ARBA00022603"/>
    </source>
</evidence>
<evidence type="ECO:0000313" key="5">
    <source>
        <dbReference type="EMBL" id="KZM35932.1"/>
    </source>
</evidence>
<dbReference type="InterPro" id="IPR041698">
    <property type="entry name" value="Methyltransf_25"/>
</dbReference>
<evidence type="ECO:0000256" key="3">
    <source>
        <dbReference type="ARBA" id="ARBA00022691"/>
    </source>
</evidence>
<name>A0A163S221_9CELL</name>
<dbReference type="GO" id="GO:0008168">
    <property type="term" value="F:methyltransferase activity"/>
    <property type="evidence" value="ECO:0007669"/>
    <property type="project" value="UniProtKB-KW"/>
</dbReference>
<dbReference type="CDD" id="cd02440">
    <property type="entry name" value="AdoMet_MTases"/>
    <property type="match status" value="1"/>
</dbReference>
<gene>
    <name evidence="5" type="primary">cypM</name>
    <name evidence="5" type="ORF">OJAG_13730</name>
</gene>
<keyword evidence="3" id="KW-0949">S-adenosyl-L-methionine</keyword>
<dbReference type="PANTHER" id="PTHR43464">
    <property type="entry name" value="METHYLTRANSFERASE"/>
    <property type="match status" value="1"/>
</dbReference>
<dbReference type="Gene3D" id="3.40.50.150">
    <property type="entry name" value="Vaccinia Virus protein VP39"/>
    <property type="match status" value="1"/>
</dbReference>
<dbReference type="GO" id="GO:0032259">
    <property type="term" value="P:methylation"/>
    <property type="evidence" value="ECO:0007669"/>
    <property type="project" value="UniProtKB-KW"/>
</dbReference>
<dbReference type="InterPro" id="IPR029063">
    <property type="entry name" value="SAM-dependent_MTases_sf"/>
</dbReference>
<organism evidence="5 6">
    <name type="scientific">Oerskovia enterophila</name>
    <dbReference type="NCBI Taxonomy" id="43678"/>
    <lineage>
        <taxon>Bacteria</taxon>
        <taxon>Bacillati</taxon>
        <taxon>Actinomycetota</taxon>
        <taxon>Actinomycetes</taxon>
        <taxon>Micrococcales</taxon>
        <taxon>Cellulomonadaceae</taxon>
        <taxon>Oerskovia</taxon>
    </lineage>
</organism>
<accession>A0A163S221</accession>
<sequence>MTRARTAGYRDGMQPATHQAEFRHARLVEVYDAQNTWGPDDDYFLARAAEGPGGRVLDLGCGTGRLTVALADAGHEVTGIDPAGASLDAARRRPGGEAVTWIHGTSADAPADAFDVALMTSHVAQFFVADDEWAGVLADLRKALVPGGLLVFDTRDPRDRGWEAWHAPDDRDPVTLSDGRVVQTWSEVTGERDGVVDFTLGYEMPEGDELTSTATLRFRAEDVVRRSVEAAGFAVEQVDGGWGREAVGEGAGELLVVARAV</sequence>
<evidence type="ECO:0000256" key="2">
    <source>
        <dbReference type="ARBA" id="ARBA00022679"/>
    </source>
</evidence>